<dbReference type="Proteomes" id="UP000242287">
    <property type="component" value="Unassembled WGS sequence"/>
</dbReference>
<feature type="compositionally biased region" description="Polar residues" evidence="1">
    <location>
        <begin position="1"/>
        <end position="22"/>
    </location>
</feature>
<protein>
    <submittedName>
        <fullName evidence="2">Uncharacterized protein</fullName>
    </submittedName>
</protein>
<dbReference type="AlphaFoldDB" id="A0A2A9NM74"/>
<evidence type="ECO:0000256" key="1">
    <source>
        <dbReference type="SAM" id="MobiDB-lite"/>
    </source>
</evidence>
<sequence length="252" mass="28788">MMNKFSRSNYSQGRHSGTHRSSSPPPAPTMKYNKCSNPKCSFQNELQAVKGVYNCDGSTVTKTGPTTRNPFPVVAIDPCEGTYVVSSTQARYVNWREGVKSSIKRPFELSDKAAEKRMRIRLRAIREYEEQIELDGKASRKRNKMNKFHSVFKLQWQWQLPKFRIRGFPAIRPKTKERHSLSGAATERVQVRFSVPERRERGRGGGTCGTGIWDERRHGVFVEGEIMPSASRTETRRPRLVAFKVPGKIVIV</sequence>
<dbReference type="EMBL" id="KZ302051">
    <property type="protein sequence ID" value="PFH48773.1"/>
    <property type="molecule type" value="Genomic_DNA"/>
</dbReference>
<dbReference type="OrthoDB" id="2621733at2759"/>
<reference evidence="2 3" key="1">
    <citation type="submission" date="2014-02" db="EMBL/GenBank/DDBJ databases">
        <title>Transposable element dynamics among asymbiotic and ectomycorrhizal Amanita fungi.</title>
        <authorList>
            <consortium name="DOE Joint Genome Institute"/>
            <person name="Hess J."/>
            <person name="Skrede I."/>
            <person name="Wolfe B."/>
            <person name="LaButti K."/>
            <person name="Ohm R.A."/>
            <person name="Grigoriev I.V."/>
            <person name="Pringle A."/>
        </authorList>
    </citation>
    <scope>NUCLEOTIDE SEQUENCE [LARGE SCALE GENOMIC DNA]</scope>
    <source>
        <strain evidence="2 3">SKay4041</strain>
    </source>
</reference>
<evidence type="ECO:0000313" key="3">
    <source>
        <dbReference type="Proteomes" id="UP000242287"/>
    </source>
</evidence>
<proteinExistence type="predicted"/>
<keyword evidence="3" id="KW-1185">Reference proteome</keyword>
<name>A0A2A9NM74_9AGAR</name>
<accession>A0A2A9NM74</accession>
<organism evidence="2 3">
    <name type="scientific">Amanita thiersii Skay4041</name>
    <dbReference type="NCBI Taxonomy" id="703135"/>
    <lineage>
        <taxon>Eukaryota</taxon>
        <taxon>Fungi</taxon>
        <taxon>Dikarya</taxon>
        <taxon>Basidiomycota</taxon>
        <taxon>Agaricomycotina</taxon>
        <taxon>Agaricomycetes</taxon>
        <taxon>Agaricomycetidae</taxon>
        <taxon>Agaricales</taxon>
        <taxon>Pluteineae</taxon>
        <taxon>Amanitaceae</taxon>
        <taxon>Amanita</taxon>
    </lineage>
</organism>
<feature type="region of interest" description="Disordered" evidence="1">
    <location>
        <begin position="1"/>
        <end position="30"/>
    </location>
</feature>
<gene>
    <name evidence="2" type="ORF">AMATHDRAFT_64721</name>
</gene>
<evidence type="ECO:0000313" key="2">
    <source>
        <dbReference type="EMBL" id="PFH48773.1"/>
    </source>
</evidence>